<gene>
    <name evidence="2" type="ORF">CEJ45_01815</name>
</gene>
<dbReference type="PANTHER" id="PTHR21600:SF84">
    <property type="entry name" value="PSEUDOURIDINE SYNTHASE RSUA_RLUA-LIKE DOMAIN-CONTAINING PROTEIN"/>
    <property type="match status" value="1"/>
</dbReference>
<dbReference type="SUPFAM" id="SSF55120">
    <property type="entry name" value="Pseudouridine synthase"/>
    <property type="match status" value="1"/>
</dbReference>
<evidence type="ECO:0000259" key="1">
    <source>
        <dbReference type="Pfam" id="PF00849"/>
    </source>
</evidence>
<dbReference type="Gene3D" id="3.30.2350.10">
    <property type="entry name" value="Pseudouridine synthase"/>
    <property type="match status" value="1"/>
</dbReference>
<dbReference type="GO" id="GO:0000455">
    <property type="term" value="P:enzyme-directed rRNA pseudouridine synthesis"/>
    <property type="evidence" value="ECO:0007669"/>
    <property type="project" value="TreeGrafter"/>
</dbReference>
<dbReference type="GO" id="GO:0009982">
    <property type="term" value="F:pseudouridine synthase activity"/>
    <property type="evidence" value="ECO:0007669"/>
    <property type="project" value="InterPro"/>
</dbReference>
<evidence type="ECO:0000313" key="2">
    <source>
        <dbReference type="EMBL" id="OWY36853.1"/>
    </source>
</evidence>
<dbReference type="InterPro" id="IPR050188">
    <property type="entry name" value="RluA_PseudoU_synthase"/>
</dbReference>
<dbReference type="InterPro" id="IPR006224">
    <property type="entry name" value="PsdUridine_synth_RluA-like_CS"/>
</dbReference>
<feature type="domain" description="Pseudouridine synthase RsuA/RluA-like" evidence="1">
    <location>
        <begin position="98"/>
        <end position="246"/>
    </location>
</feature>
<dbReference type="GO" id="GO:0140098">
    <property type="term" value="F:catalytic activity, acting on RNA"/>
    <property type="evidence" value="ECO:0007669"/>
    <property type="project" value="UniProtKB-ARBA"/>
</dbReference>
<sequence>MRPTPTLPMRAGLSPSYLWLQPGPWRDMLSFLVERFTAVPEAIWRERLLRGEVRNQHGEALRPESPYRSGDCIFYYRELPEGEARIPVEEKILHLDDHLLVADKPHFLPVIPTGRFVQETLLVRLKKATGLQDLVPIHRLDRETAGVIVFSHQPASRGKYQSMFQQRSMFKVYEAIAPLRPDLALPRVHRSRVEEIPEQFFKMYEAEGAPNSETHISLLEQRGSLGLYQLEPVTGRRHQLRVHMASLGIPILNDLFYPHAVPVGVADDLDKPLKLLARSLFFIDPLDGSERHFVSQRSL</sequence>
<reference evidence="2 3" key="1">
    <citation type="journal article" date="2010" name="Int. J. Syst. Evol. Microbiol.">
        <title>Reclassification of Herbaspirillum putei as a later heterotypic synonym of Herbaspirillum huttiense, with the description of H. huttiense subsp. huttiense subsp. nov. and H. huttiense subsp. putei subsp. nov., comb. nov., and description of Herbaspirillum aquaticum sp. nov.</title>
        <authorList>
            <person name="Dobritsa A.P."/>
            <person name="Reddy M.C."/>
            <person name="Samadpour M."/>
        </authorList>
    </citation>
    <scope>NUCLEOTIDE SEQUENCE [LARGE SCALE GENOMIC DNA]</scope>
    <source>
        <strain evidence="2 3">IEH 4430</strain>
    </source>
</reference>
<organism evidence="2 3">
    <name type="scientific">Herbaspirillum aquaticum</name>
    <dbReference type="NCBI Taxonomy" id="568783"/>
    <lineage>
        <taxon>Bacteria</taxon>
        <taxon>Pseudomonadati</taxon>
        <taxon>Pseudomonadota</taxon>
        <taxon>Betaproteobacteria</taxon>
        <taxon>Burkholderiales</taxon>
        <taxon>Oxalobacteraceae</taxon>
        <taxon>Herbaspirillum</taxon>
    </lineage>
</organism>
<dbReference type="PANTHER" id="PTHR21600">
    <property type="entry name" value="MITOCHONDRIAL RNA PSEUDOURIDINE SYNTHASE"/>
    <property type="match status" value="1"/>
</dbReference>
<dbReference type="Proteomes" id="UP000214747">
    <property type="component" value="Unassembled WGS sequence"/>
</dbReference>
<dbReference type="InterPro" id="IPR006145">
    <property type="entry name" value="PsdUridine_synth_RsuA/RluA"/>
</dbReference>
<dbReference type="AlphaFoldDB" id="A0A225T0M7"/>
<keyword evidence="3" id="KW-1185">Reference proteome</keyword>
<protein>
    <submittedName>
        <fullName evidence="2">Pseudouridine synthase</fullName>
    </submittedName>
</protein>
<evidence type="ECO:0000313" key="3">
    <source>
        <dbReference type="Proteomes" id="UP000214747"/>
    </source>
</evidence>
<comment type="caution">
    <text evidence="2">The sequence shown here is derived from an EMBL/GenBank/DDBJ whole genome shotgun (WGS) entry which is preliminary data.</text>
</comment>
<dbReference type="Pfam" id="PF00849">
    <property type="entry name" value="PseudoU_synth_2"/>
    <property type="match status" value="1"/>
</dbReference>
<name>A0A225T0M7_9BURK</name>
<accession>A0A225T0M7</accession>
<dbReference type="InterPro" id="IPR020103">
    <property type="entry name" value="PsdUridine_synth_cat_dom_sf"/>
</dbReference>
<dbReference type="RefSeq" id="WP_088753531.1">
    <property type="nucleotide sequence ID" value="NZ_NJGV01000001.1"/>
</dbReference>
<dbReference type="EMBL" id="NJGV01000001">
    <property type="protein sequence ID" value="OWY36853.1"/>
    <property type="molecule type" value="Genomic_DNA"/>
</dbReference>
<dbReference type="PROSITE" id="PS01129">
    <property type="entry name" value="PSI_RLU"/>
    <property type="match status" value="1"/>
</dbReference>
<proteinExistence type="predicted"/>
<dbReference type="GO" id="GO:0003723">
    <property type="term" value="F:RNA binding"/>
    <property type="evidence" value="ECO:0007669"/>
    <property type="project" value="InterPro"/>
</dbReference>